<dbReference type="AlphaFoldDB" id="A0A381QD39"/>
<organism evidence="6">
    <name type="scientific">marine metagenome</name>
    <dbReference type="NCBI Taxonomy" id="408172"/>
    <lineage>
        <taxon>unclassified sequences</taxon>
        <taxon>metagenomes</taxon>
        <taxon>ecological metagenomes</taxon>
    </lineage>
</organism>
<proteinExistence type="predicted"/>
<dbReference type="Pfam" id="PF00881">
    <property type="entry name" value="Nitroreductase"/>
    <property type="match status" value="1"/>
</dbReference>
<keyword evidence="2" id="KW-0288">FMN</keyword>
<dbReference type="SUPFAM" id="SSF55469">
    <property type="entry name" value="FMN-dependent nitroreductase-like"/>
    <property type="match status" value="1"/>
</dbReference>
<dbReference type="InterPro" id="IPR050627">
    <property type="entry name" value="Nitroreductase/BluB"/>
</dbReference>
<feature type="compositionally biased region" description="Basic and acidic residues" evidence="4">
    <location>
        <begin position="245"/>
        <end position="255"/>
    </location>
</feature>
<dbReference type="EMBL" id="UINC01001261">
    <property type="protein sequence ID" value="SUZ75987.1"/>
    <property type="molecule type" value="Genomic_DNA"/>
</dbReference>
<evidence type="ECO:0000256" key="3">
    <source>
        <dbReference type="ARBA" id="ARBA00023002"/>
    </source>
</evidence>
<feature type="region of interest" description="Disordered" evidence="4">
    <location>
        <begin position="245"/>
        <end position="272"/>
    </location>
</feature>
<evidence type="ECO:0000259" key="5">
    <source>
        <dbReference type="Pfam" id="PF00881"/>
    </source>
</evidence>
<keyword evidence="3" id="KW-0560">Oxidoreductase</keyword>
<evidence type="ECO:0000256" key="4">
    <source>
        <dbReference type="SAM" id="MobiDB-lite"/>
    </source>
</evidence>
<dbReference type="PANTHER" id="PTHR23026:SF90">
    <property type="entry name" value="IODOTYROSINE DEIODINASE 1"/>
    <property type="match status" value="1"/>
</dbReference>
<feature type="compositionally biased region" description="Acidic residues" evidence="4">
    <location>
        <begin position="259"/>
        <end position="272"/>
    </location>
</feature>
<keyword evidence="1" id="KW-0285">Flavoprotein</keyword>
<evidence type="ECO:0000313" key="6">
    <source>
        <dbReference type="EMBL" id="SUZ75987.1"/>
    </source>
</evidence>
<name>A0A381QD39_9ZZZZ</name>
<feature type="domain" description="Nitroreductase" evidence="5">
    <location>
        <begin position="22"/>
        <end position="198"/>
    </location>
</feature>
<evidence type="ECO:0000256" key="1">
    <source>
        <dbReference type="ARBA" id="ARBA00022630"/>
    </source>
</evidence>
<evidence type="ECO:0000256" key="2">
    <source>
        <dbReference type="ARBA" id="ARBA00022643"/>
    </source>
</evidence>
<sequence length="272" mass="30982">MGNSVESNLDEKSLEKFNLLASSRRSVRSFEPGERIPRTTLEQIAEAGRWAPSGANSQPWEICVIEEPDRVREVASVMASQADRLNEHCKGFPHVHKKHWVHDSVALMVVFVDSRWADTYPTALEAQLDETEYKENRLNILLVSVGAAIQNLQLATTAVGLTSAWLSGGGEPQTSRALQHLLGFPATHTPYGIVPIGWPRRRAESRWRRPIEEIVHWNEAVETNLRSRQDIDHYIEKERRHSIYKDAESRDRHLTEQIPNDEEIDPVDDGNQ</sequence>
<reference evidence="6" key="1">
    <citation type="submission" date="2018-05" db="EMBL/GenBank/DDBJ databases">
        <authorList>
            <person name="Lanie J.A."/>
            <person name="Ng W.-L."/>
            <person name="Kazmierczak K.M."/>
            <person name="Andrzejewski T.M."/>
            <person name="Davidsen T.M."/>
            <person name="Wayne K.J."/>
            <person name="Tettelin H."/>
            <person name="Glass J.I."/>
            <person name="Rusch D."/>
            <person name="Podicherti R."/>
            <person name="Tsui H.-C.T."/>
            <person name="Winkler M.E."/>
        </authorList>
    </citation>
    <scope>NUCLEOTIDE SEQUENCE</scope>
</reference>
<dbReference type="InterPro" id="IPR000415">
    <property type="entry name" value="Nitroreductase-like"/>
</dbReference>
<dbReference type="GO" id="GO:0016491">
    <property type="term" value="F:oxidoreductase activity"/>
    <property type="evidence" value="ECO:0007669"/>
    <property type="project" value="UniProtKB-KW"/>
</dbReference>
<dbReference type="Gene3D" id="3.40.109.10">
    <property type="entry name" value="NADH Oxidase"/>
    <property type="match status" value="1"/>
</dbReference>
<dbReference type="InterPro" id="IPR029479">
    <property type="entry name" value="Nitroreductase"/>
</dbReference>
<dbReference type="CDD" id="cd02062">
    <property type="entry name" value="Nitro_FMN_reductase"/>
    <property type="match status" value="1"/>
</dbReference>
<accession>A0A381QD39</accession>
<dbReference type="PANTHER" id="PTHR23026">
    <property type="entry name" value="NADPH NITROREDUCTASE"/>
    <property type="match status" value="1"/>
</dbReference>
<protein>
    <recommendedName>
        <fullName evidence="5">Nitroreductase domain-containing protein</fullName>
    </recommendedName>
</protein>
<gene>
    <name evidence="6" type="ORF">METZ01_LOCUS28841</name>
</gene>